<dbReference type="InterPro" id="IPR036291">
    <property type="entry name" value="NAD(P)-bd_dom_sf"/>
</dbReference>
<dbReference type="CDD" id="cd05233">
    <property type="entry name" value="SDR_c"/>
    <property type="match status" value="1"/>
</dbReference>
<dbReference type="Gene3D" id="3.40.50.720">
    <property type="entry name" value="NAD(P)-binding Rossmann-like Domain"/>
    <property type="match status" value="1"/>
</dbReference>
<evidence type="ECO:0000256" key="1">
    <source>
        <dbReference type="ARBA" id="ARBA00006484"/>
    </source>
</evidence>
<dbReference type="FunFam" id="3.40.50.720:FF:000047">
    <property type="entry name" value="NADP-dependent L-serine/L-allo-threonine dehydrogenase"/>
    <property type="match status" value="1"/>
</dbReference>
<evidence type="ECO:0000256" key="2">
    <source>
        <dbReference type="ARBA" id="ARBA00023002"/>
    </source>
</evidence>
<dbReference type="Pfam" id="PF00106">
    <property type="entry name" value="adh_short"/>
    <property type="match status" value="1"/>
</dbReference>
<evidence type="ECO:0000313" key="5">
    <source>
        <dbReference type="EMBL" id="NMK97898.1"/>
    </source>
</evidence>
<keyword evidence="2" id="KW-0560">Oxidoreductase</keyword>
<sequence length="230" mass="24549">MSELNNKVAVITGAGSGIGEAIAKALSQHGVNIALAGRNEEKLQIVAQQLETETKVIPTDVTQKDSVDQMLQVVKGHYGKVDIVVNSAGQSLSSKITDYDVEQWDTMIDVNLKGTLYVLQAALPHLLNQSSGHIINIASISGFEVTKTNAVYSATKTAIHTITQALEKELARTGVKVTSVSPGMVETPMTEGNDFGGLKKLDTRDIADAVVYALTQPSHVNVNEVTVRPV</sequence>
<dbReference type="PRINTS" id="PR00081">
    <property type="entry name" value="GDHRDH"/>
</dbReference>
<dbReference type="PANTHER" id="PTHR43115:SF4">
    <property type="entry name" value="DEHYDROGENASE_REDUCTASE SDR FAMILY MEMBER 11"/>
    <property type="match status" value="1"/>
</dbReference>
<dbReference type="AlphaFoldDB" id="A0A7X9WF45"/>
<dbReference type="PIRSF" id="PIRSF000126">
    <property type="entry name" value="11-beta-HSD1"/>
    <property type="match status" value="1"/>
</dbReference>
<comment type="caution">
    <text evidence="5">The sequence shown here is derived from an EMBL/GenBank/DDBJ whole genome shotgun (WGS) entry which is preliminary data.</text>
</comment>
<evidence type="ECO:0000313" key="7">
    <source>
        <dbReference type="Proteomes" id="UP000550736"/>
    </source>
</evidence>
<keyword evidence="6" id="KW-1185">Reference proteome</keyword>
<dbReference type="InterPro" id="IPR002347">
    <property type="entry name" value="SDR_fam"/>
</dbReference>
<proteinExistence type="inferred from homology"/>
<evidence type="ECO:0000313" key="6">
    <source>
        <dbReference type="Proteomes" id="UP000538955"/>
    </source>
</evidence>
<name>A0A7X9WF45_STACP</name>
<dbReference type="GO" id="GO:0016616">
    <property type="term" value="F:oxidoreductase activity, acting on the CH-OH group of donors, NAD or NADP as acceptor"/>
    <property type="evidence" value="ECO:0007669"/>
    <property type="project" value="UniProtKB-ARBA"/>
</dbReference>
<dbReference type="Proteomes" id="UP000538955">
    <property type="component" value="Unassembled WGS sequence"/>
</dbReference>
<comment type="similarity">
    <text evidence="1 3">Belongs to the short-chain dehydrogenases/reductases (SDR) family.</text>
</comment>
<gene>
    <name evidence="5" type="ORF">HHM13_07315</name>
    <name evidence="4" type="ORF">HHM24_08570</name>
</gene>
<dbReference type="SUPFAM" id="SSF51735">
    <property type="entry name" value="NAD(P)-binding Rossmann-fold domains"/>
    <property type="match status" value="1"/>
</dbReference>
<dbReference type="PANTHER" id="PTHR43115">
    <property type="entry name" value="DEHYDROGENASE/REDUCTASE SDR FAMILY MEMBER 11"/>
    <property type="match status" value="1"/>
</dbReference>
<evidence type="ECO:0000256" key="3">
    <source>
        <dbReference type="RuleBase" id="RU000363"/>
    </source>
</evidence>
<dbReference type="EMBL" id="JABBLX010000023">
    <property type="protein sequence ID" value="NMK97898.1"/>
    <property type="molecule type" value="Genomic_DNA"/>
</dbReference>
<accession>A0A7X9WF45</accession>
<dbReference type="Proteomes" id="UP000550736">
    <property type="component" value="Unassembled WGS sequence"/>
</dbReference>
<dbReference type="EMBL" id="JABBMI010000069">
    <property type="protein sequence ID" value="NMK54774.1"/>
    <property type="molecule type" value="Genomic_DNA"/>
</dbReference>
<dbReference type="RefSeq" id="WP_023351157.1">
    <property type="nucleotide sequence ID" value="NZ_CBCPJN010000002.1"/>
</dbReference>
<organism evidence="5 7">
    <name type="scientific">Staphylococcus capitis</name>
    <dbReference type="NCBI Taxonomy" id="29388"/>
    <lineage>
        <taxon>Bacteria</taxon>
        <taxon>Bacillati</taxon>
        <taxon>Bacillota</taxon>
        <taxon>Bacilli</taxon>
        <taxon>Bacillales</taxon>
        <taxon>Staphylococcaceae</taxon>
        <taxon>Staphylococcus</taxon>
    </lineage>
</organism>
<evidence type="ECO:0000313" key="4">
    <source>
        <dbReference type="EMBL" id="NMK54774.1"/>
    </source>
</evidence>
<dbReference type="PRINTS" id="PR00080">
    <property type="entry name" value="SDRFAMILY"/>
</dbReference>
<protein>
    <submittedName>
        <fullName evidence="5">SDR family oxidoreductase</fullName>
    </submittedName>
</protein>
<reference evidence="6 7" key="1">
    <citation type="submission" date="2020-04" db="EMBL/GenBank/DDBJ databases">
        <title>The Epidemiology and Molecular Characteristics of Linezolid-Resistant Staphylococcus capitis in Huashan Hospital, Shanghai.</title>
        <authorList>
            <person name="Ding L."/>
            <person name="Li P."/>
            <person name="Yang Y."/>
            <person name="Lin D."/>
            <person name="Xu X."/>
        </authorList>
    </citation>
    <scope>NUCLEOTIDE SEQUENCE [LARGE SCALE GENOMIC DNA]</scope>
    <source>
        <strain evidence="5 7">12-86</strain>
        <strain evidence="4 6">17-84</strain>
    </source>
</reference>